<feature type="compositionally biased region" description="Low complexity" evidence="1">
    <location>
        <begin position="185"/>
        <end position="207"/>
    </location>
</feature>
<dbReference type="EMBL" id="JAZGSY010000017">
    <property type="protein sequence ID" value="KAL1843405.1"/>
    <property type="molecule type" value="Genomic_DNA"/>
</dbReference>
<feature type="compositionally biased region" description="Basic and acidic residues" evidence="1">
    <location>
        <begin position="328"/>
        <end position="339"/>
    </location>
</feature>
<gene>
    <name evidence="2" type="ORF">VTJ49DRAFT_1755</name>
</gene>
<feature type="region of interest" description="Disordered" evidence="1">
    <location>
        <begin position="318"/>
        <end position="339"/>
    </location>
</feature>
<comment type="caution">
    <text evidence="2">The sequence shown here is derived from an EMBL/GenBank/DDBJ whole genome shotgun (WGS) entry which is preliminary data.</text>
</comment>
<feature type="compositionally biased region" description="Basic and acidic residues" evidence="1">
    <location>
        <begin position="23"/>
        <end position="51"/>
    </location>
</feature>
<feature type="compositionally biased region" description="Polar residues" evidence="1">
    <location>
        <begin position="53"/>
        <end position="66"/>
    </location>
</feature>
<name>A0ABR3VNA4_HUMIN</name>
<keyword evidence="3" id="KW-1185">Reference proteome</keyword>
<evidence type="ECO:0008006" key="4">
    <source>
        <dbReference type="Google" id="ProtNLM"/>
    </source>
</evidence>
<evidence type="ECO:0000313" key="3">
    <source>
        <dbReference type="Proteomes" id="UP001583172"/>
    </source>
</evidence>
<evidence type="ECO:0000313" key="2">
    <source>
        <dbReference type="EMBL" id="KAL1843405.1"/>
    </source>
</evidence>
<dbReference type="Proteomes" id="UP001583172">
    <property type="component" value="Unassembled WGS sequence"/>
</dbReference>
<organism evidence="2 3">
    <name type="scientific">Humicola insolens</name>
    <name type="common">Soft-rot fungus</name>
    <dbReference type="NCBI Taxonomy" id="85995"/>
    <lineage>
        <taxon>Eukaryota</taxon>
        <taxon>Fungi</taxon>
        <taxon>Dikarya</taxon>
        <taxon>Ascomycota</taxon>
        <taxon>Pezizomycotina</taxon>
        <taxon>Sordariomycetes</taxon>
        <taxon>Sordariomycetidae</taxon>
        <taxon>Sordariales</taxon>
        <taxon>Chaetomiaceae</taxon>
        <taxon>Mycothermus</taxon>
    </lineage>
</organism>
<feature type="compositionally biased region" description="Pro residues" evidence="1">
    <location>
        <begin position="122"/>
        <end position="145"/>
    </location>
</feature>
<evidence type="ECO:0000256" key="1">
    <source>
        <dbReference type="SAM" id="MobiDB-lite"/>
    </source>
</evidence>
<accession>A0ABR3VNA4</accession>
<protein>
    <recommendedName>
        <fullName evidence="4">WW domain-containing protein</fullName>
    </recommendedName>
</protein>
<feature type="region of interest" description="Disordered" evidence="1">
    <location>
        <begin position="185"/>
        <end position="212"/>
    </location>
</feature>
<reference evidence="2 3" key="1">
    <citation type="journal article" date="2024" name="Commun. Biol.">
        <title>Comparative genomic analysis of thermophilic fungi reveals convergent evolutionary adaptations and gene losses.</title>
        <authorList>
            <person name="Steindorff A.S."/>
            <person name="Aguilar-Pontes M.V."/>
            <person name="Robinson A.J."/>
            <person name="Andreopoulos B."/>
            <person name="LaButti K."/>
            <person name="Kuo A."/>
            <person name="Mondo S."/>
            <person name="Riley R."/>
            <person name="Otillar R."/>
            <person name="Haridas S."/>
            <person name="Lipzen A."/>
            <person name="Grimwood J."/>
            <person name="Schmutz J."/>
            <person name="Clum A."/>
            <person name="Reid I.D."/>
            <person name="Moisan M.C."/>
            <person name="Butler G."/>
            <person name="Nguyen T.T.M."/>
            <person name="Dewar K."/>
            <person name="Conant G."/>
            <person name="Drula E."/>
            <person name="Henrissat B."/>
            <person name="Hansel C."/>
            <person name="Singer S."/>
            <person name="Hutchinson M.I."/>
            <person name="de Vries R.P."/>
            <person name="Natvig D.O."/>
            <person name="Powell A.J."/>
            <person name="Tsang A."/>
            <person name="Grigoriev I.V."/>
        </authorList>
    </citation>
    <scope>NUCLEOTIDE SEQUENCE [LARGE SCALE GENOMIC DNA]</scope>
    <source>
        <strain evidence="2 3">CBS 620.91</strain>
    </source>
</reference>
<feature type="compositionally biased region" description="Low complexity" evidence="1">
    <location>
        <begin position="67"/>
        <end position="86"/>
    </location>
</feature>
<feature type="region of interest" description="Disordered" evidence="1">
    <location>
        <begin position="1"/>
        <end position="157"/>
    </location>
</feature>
<sequence>MSTTPETAEVSAAPVKPNVDNGDGVKRHEKKPVPEQEEQEHKPDQEQHEQDPTAAQDSETQTSAVNRSKSSPSPSPSRSEGEYSGSDTSDHPHAGEAADTTTVPANPPLPDEPLPDDAPDSTAPPLPNEPLPDDAPPLPDEPVPAEPQEDDGWEYHWNPNDQSYWFYNRFTGVWQKENPRIPTADATTTTTAAAPAPEGSAAPGEPTTVLSNPTSLAGGYNPAIHGDYDENAWYAQNLRAATAPSVSTTGEAYATAAFFNRHTGQWQAPDMGAERHSDEAKARRQMRAFFDVDAAANMHDGRSLKAERAGIKPTKAELKVFKERRRQRKEEKRRAWLRD</sequence>
<proteinExistence type="predicted"/>